<dbReference type="OrthoDB" id="7691601at2"/>
<protein>
    <submittedName>
        <fullName evidence="1">DUF1833 domain-containing protein</fullName>
    </submittedName>
</protein>
<gene>
    <name evidence="1" type="ORF">EFR84_11535</name>
</gene>
<accession>A0A432P3W3</accession>
<proteinExistence type="predicted"/>
<name>A0A432P3W3_9HYPH</name>
<organism evidence="1 2">
    <name type="scientific">Rhizobium chutanense</name>
    <dbReference type="NCBI Taxonomy" id="2035448"/>
    <lineage>
        <taxon>Bacteria</taxon>
        <taxon>Pseudomonadati</taxon>
        <taxon>Pseudomonadota</taxon>
        <taxon>Alphaproteobacteria</taxon>
        <taxon>Hyphomicrobiales</taxon>
        <taxon>Rhizobiaceae</taxon>
        <taxon>Rhizobium/Agrobacterium group</taxon>
        <taxon>Rhizobium</taxon>
    </lineage>
</organism>
<dbReference type="InterPro" id="IPR014974">
    <property type="entry name" value="DUF1833"/>
</dbReference>
<dbReference type="Proteomes" id="UP000278081">
    <property type="component" value="Unassembled WGS sequence"/>
</dbReference>
<dbReference type="Pfam" id="PF08875">
    <property type="entry name" value="DUF1833"/>
    <property type="match status" value="1"/>
</dbReference>
<evidence type="ECO:0000313" key="2">
    <source>
        <dbReference type="Proteomes" id="UP000278081"/>
    </source>
</evidence>
<evidence type="ECO:0000313" key="1">
    <source>
        <dbReference type="EMBL" id="RUM06820.1"/>
    </source>
</evidence>
<dbReference type="AlphaFoldDB" id="A0A432P3W3"/>
<dbReference type="EMBL" id="RJTJ01000008">
    <property type="protein sequence ID" value="RUM06820.1"/>
    <property type="molecule type" value="Genomic_DNA"/>
</dbReference>
<comment type="caution">
    <text evidence="1">The sequence shown here is derived from an EMBL/GenBank/DDBJ whole genome shotgun (WGS) entry which is preliminary data.</text>
</comment>
<dbReference type="RefSeq" id="WP_126908994.1">
    <property type="nucleotide sequence ID" value="NZ_ML133755.1"/>
</dbReference>
<sequence>MSRDVSSGFLSAIYGQETDEVPICLLTVTHEELDEPIYISSDPTTRLSDDPLVYGTESRGEQYVFLPFEFTLPDDRSDSPPRVELTMDNIDRTLVSILRTFMTPPSIKLEIILASAPDVVEITMPVLQMSDATIEDHTISVTLVADALLNEPHPAGQFTPGSFPGLF</sequence>
<reference evidence="1 2" key="1">
    <citation type="submission" date="2018-11" db="EMBL/GenBank/DDBJ databases">
        <title>Rhizobium chutanense sp. nov., isolated from root nodules of Phaseolus vulgaris in China.</title>
        <authorList>
            <person name="Huo Y."/>
        </authorList>
    </citation>
    <scope>NUCLEOTIDE SEQUENCE [LARGE SCALE GENOMIC DNA]</scope>
    <source>
        <strain evidence="1 2">C16</strain>
    </source>
</reference>